<reference evidence="21" key="3">
    <citation type="submission" date="2025-09" db="UniProtKB">
        <authorList>
            <consortium name="Ensembl"/>
        </authorList>
    </citation>
    <scope>IDENTIFICATION</scope>
</reference>
<feature type="region of interest" description="Disordered" evidence="19">
    <location>
        <begin position="1"/>
        <end position="39"/>
    </location>
</feature>
<dbReference type="PRINTS" id="PR00619">
    <property type="entry name" value="GATAZNFINGER"/>
</dbReference>
<keyword evidence="11" id="KW-0238">DNA-binding</keyword>
<keyword evidence="22" id="KW-1185">Reference proteome</keyword>
<dbReference type="PANTHER" id="PTHR47341:SF1">
    <property type="entry name" value="GATA-TYPE ZINC FINGER PROTEIN 1"/>
    <property type="match status" value="1"/>
</dbReference>
<evidence type="ECO:0000256" key="1">
    <source>
        <dbReference type="ARBA" id="ARBA00004123"/>
    </source>
</evidence>
<reference evidence="21" key="2">
    <citation type="submission" date="2025-08" db="UniProtKB">
        <authorList>
            <consortium name="Ensembl"/>
        </authorList>
    </citation>
    <scope>IDENTIFICATION</scope>
</reference>
<dbReference type="PROSITE" id="PS50114">
    <property type="entry name" value="GATA_ZN_FINGER_2"/>
    <property type="match status" value="1"/>
</dbReference>
<feature type="domain" description="GATA-type" evidence="20">
    <location>
        <begin position="196"/>
        <end position="230"/>
    </location>
</feature>
<keyword evidence="14" id="KW-0539">Nucleus</keyword>
<dbReference type="RefSeq" id="XP_006987086.1">
    <property type="nucleotide sequence ID" value="XM_006987024.4"/>
</dbReference>
<dbReference type="GO" id="GO:0005634">
    <property type="term" value="C:nucleus"/>
    <property type="evidence" value="ECO:0007669"/>
    <property type="project" value="UniProtKB-SubCell"/>
</dbReference>
<dbReference type="SUPFAM" id="SSF57716">
    <property type="entry name" value="Glucocorticoid receptor-like (DNA-binding domain)"/>
    <property type="match status" value="1"/>
</dbReference>
<keyword evidence="10" id="KW-0805">Transcription regulation</keyword>
<dbReference type="GeneID" id="102910059"/>
<reference evidence="21 22" key="1">
    <citation type="submission" date="2018-10" db="EMBL/GenBank/DDBJ databases">
        <title>Improved assembly of the deer mouse Peromyscus maniculatus genome.</title>
        <authorList>
            <person name="Lassance J.-M."/>
            <person name="Hoekstra H.E."/>
        </authorList>
    </citation>
    <scope>NUCLEOTIDE SEQUENCE [LARGE SCALE GENOMIC DNA]</scope>
</reference>
<dbReference type="Gene3D" id="3.30.50.10">
    <property type="entry name" value="Erythroid Transcription Factor GATA-1, subunit A"/>
    <property type="match status" value="1"/>
</dbReference>
<comment type="subcellular location">
    <subcellularLocation>
        <location evidence="1">Nucleus</location>
    </subcellularLocation>
</comment>
<dbReference type="GeneTree" id="ENSGT00470000042444"/>
<dbReference type="GO" id="GO:0045944">
    <property type="term" value="P:positive regulation of transcription by RNA polymerase II"/>
    <property type="evidence" value="ECO:0007669"/>
    <property type="project" value="Ensembl"/>
</dbReference>
<organism evidence="21 22">
    <name type="scientific">Peromyscus maniculatus bairdii</name>
    <name type="common">Prairie deer mouse</name>
    <dbReference type="NCBI Taxonomy" id="230844"/>
    <lineage>
        <taxon>Eukaryota</taxon>
        <taxon>Metazoa</taxon>
        <taxon>Chordata</taxon>
        <taxon>Craniata</taxon>
        <taxon>Vertebrata</taxon>
        <taxon>Euteleostomi</taxon>
        <taxon>Mammalia</taxon>
        <taxon>Eutheria</taxon>
        <taxon>Euarchontoglires</taxon>
        <taxon>Glires</taxon>
        <taxon>Rodentia</taxon>
        <taxon>Myomorpha</taxon>
        <taxon>Muroidea</taxon>
        <taxon>Cricetidae</taxon>
        <taxon>Neotominae</taxon>
        <taxon>Peromyscus</taxon>
    </lineage>
</organism>
<evidence type="ECO:0000256" key="10">
    <source>
        <dbReference type="ARBA" id="ARBA00023015"/>
    </source>
</evidence>
<evidence type="ECO:0000256" key="6">
    <source>
        <dbReference type="ARBA" id="ARBA00022782"/>
    </source>
</evidence>
<dbReference type="Proteomes" id="UP000694547">
    <property type="component" value="Chromosome 7"/>
</dbReference>
<dbReference type="CTD" id="100125288"/>
<evidence type="ECO:0000259" key="20">
    <source>
        <dbReference type="PROSITE" id="PS50114"/>
    </source>
</evidence>
<sequence length="267" mass="29117">MAAAPARDLTRRRQELLAPPCLDTESLRKGRPPAREPGALRCLTPNGRSLWPSCQDSVSTALPYLQEKENGPPGSPSPATQALGPCWELMVIGMSDPLNMVRNPKSTQCPNPEPSSAASPASLQRRPRKQLNPQMGIEKVDPRFKGVTLEFQIQPDSSLQIVPTYSLPGRSCLQRPPASPSKALVSPGGNEALGPRRCASCRTQRTPLWRDAEDGTPLCNACGIRYKKYGTRCSSCWLVPRKSVQPKRLCGRCGVSQDSHLSPTQEL</sequence>
<keyword evidence="7" id="KW-0862">Zinc</keyword>
<dbReference type="OrthoDB" id="2162994at2759"/>
<evidence type="ECO:0000256" key="8">
    <source>
        <dbReference type="ARBA" id="ARBA00022871"/>
    </source>
</evidence>
<dbReference type="GO" id="GO:0000981">
    <property type="term" value="F:DNA-binding transcription factor activity, RNA polymerase II-specific"/>
    <property type="evidence" value="ECO:0007669"/>
    <property type="project" value="Ensembl"/>
</dbReference>
<evidence type="ECO:0000313" key="21">
    <source>
        <dbReference type="Ensembl" id="ENSPEMP00000027707.1"/>
    </source>
</evidence>
<feature type="region of interest" description="Disordered" evidence="19">
    <location>
        <begin position="98"/>
        <end position="136"/>
    </location>
</feature>
<evidence type="ECO:0000256" key="4">
    <source>
        <dbReference type="ARBA" id="ARBA00022723"/>
    </source>
</evidence>
<evidence type="ECO:0000256" key="3">
    <source>
        <dbReference type="ARBA" id="ARBA00022491"/>
    </source>
</evidence>
<dbReference type="GO" id="GO:0007283">
    <property type="term" value="P:spermatogenesis"/>
    <property type="evidence" value="ECO:0007669"/>
    <property type="project" value="UniProtKB-KW"/>
</dbReference>
<proteinExistence type="predicted"/>
<evidence type="ECO:0000256" key="2">
    <source>
        <dbReference type="ARBA" id="ARBA00022473"/>
    </source>
</evidence>
<evidence type="ECO:0000256" key="19">
    <source>
        <dbReference type="SAM" id="MobiDB-lite"/>
    </source>
</evidence>
<dbReference type="InterPro" id="IPR000679">
    <property type="entry name" value="Znf_GATA"/>
</dbReference>
<dbReference type="SMART" id="SM00401">
    <property type="entry name" value="ZnF_GATA"/>
    <property type="match status" value="1"/>
</dbReference>
<evidence type="ECO:0000256" key="11">
    <source>
        <dbReference type="ARBA" id="ARBA00023125"/>
    </source>
</evidence>
<evidence type="ECO:0000256" key="7">
    <source>
        <dbReference type="ARBA" id="ARBA00022833"/>
    </source>
</evidence>
<keyword evidence="5 18" id="KW-0863">Zinc-finger</keyword>
<evidence type="ECO:0000256" key="17">
    <source>
        <dbReference type="ARBA" id="ARBA00079323"/>
    </source>
</evidence>
<dbReference type="InterPro" id="IPR053116">
    <property type="entry name" value="GATA-type_Znf_Regulator"/>
</dbReference>
<evidence type="ECO:0000256" key="5">
    <source>
        <dbReference type="ARBA" id="ARBA00022771"/>
    </source>
</evidence>
<dbReference type="GO" id="GO:0043565">
    <property type="term" value="F:sequence-specific DNA binding"/>
    <property type="evidence" value="ECO:0007669"/>
    <property type="project" value="InterPro"/>
</dbReference>
<protein>
    <recommendedName>
        <fullName evidence="16">GATA-type zinc finger protein 1</fullName>
    </recommendedName>
    <alternativeName>
        <fullName evidence="17">GATA-like protein 1</fullName>
    </alternativeName>
</protein>
<evidence type="ECO:0000256" key="13">
    <source>
        <dbReference type="ARBA" id="ARBA00023163"/>
    </source>
</evidence>
<evidence type="ECO:0000256" key="16">
    <source>
        <dbReference type="ARBA" id="ARBA00070238"/>
    </source>
</evidence>
<keyword evidence="9" id="KW-0896">Oogenesis</keyword>
<evidence type="ECO:0000256" key="9">
    <source>
        <dbReference type="ARBA" id="ARBA00022943"/>
    </source>
</evidence>
<gene>
    <name evidence="21" type="primary">Zglp1</name>
</gene>
<keyword evidence="3" id="KW-0678">Repressor</keyword>
<evidence type="ECO:0000256" key="15">
    <source>
        <dbReference type="ARBA" id="ARBA00055915"/>
    </source>
</evidence>
<dbReference type="GO" id="GO:0048599">
    <property type="term" value="P:oocyte development"/>
    <property type="evidence" value="ECO:0007669"/>
    <property type="project" value="Ensembl"/>
</dbReference>
<keyword evidence="12" id="KW-0010">Activator</keyword>
<keyword evidence="4" id="KW-0479">Metal-binding</keyword>
<evidence type="ECO:0000256" key="14">
    <source>
        <dbReference type="ARBA" id="ARBA00023242"/>
    </source>
</evidence>
<evidence type="ECO:0000313" key="22">
    <source>
        <dbReference type="Proteomes" id="UP000694547"/>
    </source>
</evidence>
<dbReference type="AlphaFoldDB" id="A0A6I9M3R9"/>
<keyword evidence="13" id="KW-0804">Transcription</keyword>
<evidence type="ECO:0000256" key="18">
    <source>
        <dbReference type="PROSITE-ProRule" id="PRU00094"/>
    </source>
</evidence>
<keyword evidence="6" id="KW-0221">Differentiation</keyword>
<keyword evidence="2" id="KW-0217">Developmental protein</keyword>
<dbReference type="GO" id="GO:0000122">
    <property type="term" value="P:negative regulation of transcription by RNA polymerase II"/>
    <property type="evidence" value="ECO:0007669"/>
    <property type="project" value="Ensembl"/>
</dbReference>
<dbReference type="Ensembl" id="ENSPEMT00000032124.2">
    <property type="protein sequence ID" value="ENSPEMP00000027707.1"/>
    <property type="gene ID" value="ENSPEMG00000023438.2"/>
</dbReference>
<dbReference type="CDD" id="cd00202">
    <property type="entry name" value="ZnF_GATA"/>
    <property type="match status" value="1"/>
</dbReference>
<evidence type="ECO:0000256" key="12">
    <source>
        <dbReference type="ARBA" id="ARBA00023159"/>
    </source>
</evidence>
<keyword evidence="8" id="KW-0744">Spermatogenesis</keyword>
<dbReference type="FunFam" id="3.30.50.10:FF:000040">
    <property type="entry name" value="GATA-type zinc finger protein 1"/>
    <property type="match status" value="1"/>
</dbReference>
<dbReference type="PANTHER" id="PTHR47341">
    <property type="entry name" value="GATA-TYPE ZINC FINGER PROTEIN 1"/>
    <property type="match status" value="1"/>
</dbReference>
<dbReference type="Pfam" id="PF00320">
    <property type="entry name" value="GATA"/>
    <property type="match status" value="1"/>
</dbReference>
<accession>A0A6I9M3R9</accession>
<dbReference type="GO" id="GO:0008270">
    <property type="term" value="F:zinc ion binding"/>
    <property type="evidence" value="ECO:0007669"/>
    <property type="project" value="UniProtKB-KW"/>
</dbReference>
<dbReference type="InterPro" id="IPR013088">
    <property type="entry name" value="Znf_NHR/GATA"/>
</dbReference>
<comment type="function">
    <text evidence="15">Transcriptional regulator that plays a key role in germ cell development. Determines the oogenic fate by activating key genes for the oogenic program and meiotic prophase entry. Acts downstream of bone morphogenetic protein (BMP) by regulating expression of genes required for the oogenic programs, which are repressed by Polycomb activities in sexually uncommitted germ cells. Regulates expression of STRA8, a central downstream effector for the meiotic program. Acts independently of retinoic acid (RA). In males, not required for germ-cell sex determination, but required to allow the spermatogonia to efficiently accomplish the meiotic prophase.</text>
</comment>
<name>A0A6I9M3R9_PERMB</name>